<sequence>MSDEKSKEIGEILKFVASSPIFSSPIRLTILLALAGFKEINFTDLQKALEVNKSTLSINLKVLESEGVIQIKYKIDRNRPKQIIIITEKGKEITEKYLSMLEKYKNFLTNL</sequence>
<dbReference type="Proteomes" id="UP000248044">
    <property type="component" value="Chromosome"/>
</dbReference>
<evidence type="ECO:0000259" key="1">
    <source>
        <dbReference type="Pfam" id="PF13601"/>
    </source>
</evidence>
<reference evidence="2 3" key="1">
    <citation type="submission" date="2018-05" db="EMBL/GenBank/DDBJ databases">
        <title>Complete Genome Sequences of Extremely Thermoacidophilic, Metal-Mobilizing Type-Strain Members of the Archaeal Family Sulfolobaceae: Acidianus brierleyi DSM-1651T, Acidianus sulfidivorans DSM-18786T, Metallosphaera hakonensis DSM-7519T, and Metallosphaera prunae DSM-10039T.</title>
        <authorList>
            <person name="Counts J.A."/>
            <person name="Kelly R.M."/>
        </authorList>
    </citation>
    <scope>NUCLEOTIDE SEQUENCE [LARGE SCALE GENOMIC DNA]</scope>
    <source>
        <strain evidence="2 3">DSM 1651</strain>
    </source>
</reference>
<dbReference type="InterPro" id="IPR036390">
    <property type="entry name" value="WH_DNA-bd_sf"/>
</dbReference>
<evidence type="ECO:0000313" key="2">
    <source>
        <dbReference type="EMBL" id="AWR93600.1"/>
    </source>
</evidence>
<feature type="domain" description="Winged helix DNA-binding" evidence="1">
    <location>
        <begin position="26"/>
        <end position="104"/>
    </location>
</feature>
<gene>
    <name evidence="2" type="ORF">DFR85_02225</name>
</gene>
<name>A0A2U9IC83_9CREN</name>
<dbReference type="CDD" id="cd00090">
    <property type="entry name" value="HTH_ARSR"/>
    <property type="match status" value="1"/>
</dbReference>
<dbReference type="RefSeq" id="WP_110269484.1">
    <property type="nucleotide sequence ID" value="NZ_CP029289.2"/>
</dbReference>
<dbReference type="Gene3D" id="1.10.10.10">
    <property type="entry name" value="Winged helix-like DNA-binding domain superfamily/Winged helix DNA-binding domain"/>
    <property type="match status" value="1"/>
</dbReference>
<dbReference type="Pfam" id="PF13601">
    <property type="entry name" value="HTH_34"/>
    <property type="match status" value="1"/>
</dbReference>
<dbReference type="AlphaFoldDB" id="A0A2U9IC83"/>
<protein>
    <recommendedName>
        <fullName evidence="1">Winged helix DNA-binding domain-containing protein</fullName>
    </recommendedName>
</protein>
<dbReference type="KEGG" id="abri:DFR85_02225"/>
<evidence type="ECO:0000313" key="3">
    <source>
        <dbReference type="Proteomes" id="UP000248044"/>
    </source>
</evidence>
<dbReference type="GeneID" id="36830935"/>
<dbReference type="InterPro" id="IPR011991">
    <property type="entry name" value="ArsR-like_HTH"/>
</dbReference>
<proteinExistence type="predicted"/>
<organism evidence="2 3">
    <name type="scientific">Acidianus brierleyi</name>
    <dbReference type="NCBI Taxonomy" id="41673"/>
    <lineage>
        <taxon>Archaea</taxon>
        <taxon>Thermoproteota</taxon>
        <taxon>Thermoprotei</taxon>
        <taxon>Sulfolobales</taxon>
        <taxon>Sulfolobaceae</taxon>
        <taxon>Acidianus</taxon>
    </lineage>
</organism>
<dbReference type="SUPFAM" id="SSF46785">
    <property type="entry name" value="Winged helix' DNA-binding domain"/>
    <property type="match status" value="1"/>
</dbReference>
<dbReference type="InterPro" id="IPR027395">
    <property type="entry name" value="WH_DNA-bd_dom"/>
</dbReference>
<dbReference type="PANTHER" id="PTHR37318:SF1">
    <property type="entry name" value="BSL7504 PROTEIN"/>
    <property type="match status" value="1"/>
</dbReference>
<dbReference type="InterPro" id="IPR036388">
    <property type="entry name" value="WH-like_DNA-bd_sf"/>
</dbReference>
<accession>A0A2U9IC83</accession>
<dbReference type="EMBL" id="CP029289">
    <property type="protein sequence ID" value="AWR93600.1"/>
    <property type="molecule type" value="Genomic_DNA"/>
</dbReference>
<dbReference type="PANTHER" id="PTHR37318">
    <property type="entry name" value="BSL7504 PROTEIN"/>
    <property type="match status" value="1"/>
</dbReference>
<keyword evidence="3" id="KW-1185">Reference proteome</keyword>